<sequence>MLTTGSVASTTTPAKVNKTKARSFESATPKSERPPEQTMASIFDLITVKAISPLAHNLSDEDSANKQSDSAMVDGYTQSDDTHGQWQGIISVTCKKPDDAAQKAAAKACQGTNHSQQRKAVECARNEDLPCSECEWQLIFVPTLFEHLGRLANPWDVQEASNLAVLQKTWDNCFPNKPHKAKHKCYVWRTAIRRNTIAAVDKTFHGCIMPHEEQMKYADAELEEDPKADRALRTTPFLWHEVRKNPDGSVKIFMCLLSGSTALAVIAPLANQLKVEHAWKLYASGDLPEDPLAKKTWAKILTSAEEIMAMLPGAKAVDVMDIALPEEIAEKKAKITQPAMSTAS</sequence>
<dbReference type="EMBL" id="JADCUA010000007">
    <property type="protein sequence ID" value="KAH9838770.1"/>
    <property type="molecule type" value="Genomic_DNA"/>
</dbReference>
<gene>
    <name evidence="2" type="ORF">C8Q71DRAFT_722863</name>
</gene>
<feature type="compositionally biased region" description="Polar residues" evidence="1">
    <location>
        <begin position="65"/>
        <end position="82"/>
    </location>
</feature>
<name>A0ABQ8KLI4_9APHY</name>
<proteinExistence type="predicted"/>
<evidence type="ECO:0000313" key="3">
    <source>
        <dbReference type="Proteomes" id="UP000814176"/>
    </source>
</evidence>
<protein>
    <recommendedName>
        <fullName evidence="4">HNH nuclease domain-containing protein</fullName>
    </recommendedName>
</protein>
<accession>A0ABQ8KLI4</accession>
<keyword evidence="3" id="KW-1185">Reference proteome</keyword>
<organism evidence="2 3">
    <name type="scientific">Rhodofomes roseus</name>
    <dbReference type="NCBI Taxonomy" id="34475"/>
    <lineage>
        <taxon>Eukaryota</taxon>
        <taxon>Fungi</taxon>
        <taxon>Dikarya</taxon>
        <taxon>Basidiomycota</taxon>
        <taxon>Agaricomycotina</taxon>
        <taxon>Agaricomycetes</taxon>
        <taxon>Polyporales</taxon>
        <taxon>Rhodofomes</taxon>
    </lineage>
</organism>
<comment type="caution">
    <text evidence="2">The sequence shown here is derived from an EMBL/GenBank/DDBJ whole genome shotgun (WGS) entry which is preliminary data.</text>
</comment>
<reference evidence="2 3" key="1">
    <citation type="journal article" date="2021" name="Environ. Microbiol.">
        <title>Gene family expansions and transcriptome signatures uncover fungal adaptations to wood decay.</title>
        <authorList>
            <person name="Hage H."/>
            <person name="Miyauchi S."/>
            <person name="Viragh M."/>
            <person name="Drula E."/>
            <person name="Min B."/>
            <person name="Chaduli D."/>
            <person name="Navarro D."/>
            <person name="Favel A."/>
            <person name="Norest M."/>
            <person name="Lesage-Meessen L."/>
            <person name="Balint B."/>
            <person name="Merenyi Z."/>
            <person name="de Eugenio L."/>
            <person name="Morin E."/>
            <person name="Martinez A.T."/>
            <person name="Baldrian P."/>
            <person name="Stursova M."/>
            <person name="Martinez M.J."/>
            <person name="Novotny C."/>
            <person name="Magnuson J.K."/>
            <person name="Spatafora J.W."/>
            <person name="Maurice S."/>
            <person name="Pangilinan J."/>
            <person name="Andreopoulos W."/>
            <person name="LaButti K."/>
            <person name="Hundley H."/>
            <person name="Na H."/>
            <person name="Kuo A."/>
            <person name="Barry K."/>
            <person name="Lipzen A."/>
            <person name="Henrissat B."/>
            <person name="Riley R."/>
            <person name="Ahrendt S."/>
            <person name="Nagy L.G."/>
            <person name="Grigoriev I.V."/>
            <person name="Martin F."/>
            <person name="Rosso M.N."/>
        </authorList>
    </citation>
    <scope>NUCLEOTIDE SEQUENCE [LARGE SCALE GENOMIC DNA]</scope>
    <source>
        <strain evidence="2 3">CIRM-BRFM 1785</strain>
    </source>
</reference>
<dbReference type="Proteomes" id="UP000814176">
    <property type="component" value="Unassembled WGS sequence"/>
</dbReference>
<evidence type="ECO:0008006" key="4">
    <source>
        <dbReference type="Google" id="ProtNLM"/>
    </source>
</evidence>
<feature type="region of interest" description="Disordered" evidence="1">
    <location>
        <begin position="59"/>
        <end position="82"/>
    </location>
</feature>
<feature type="region of interest" description="Disordered" evidence="1">
    <location>
        <begin position="1"/>
        <end position="37"/>
    </location>
</feature>
<evidence type="ECO:0000313" key="2">
    <source>
        <dbReference type="EMBL" id="KAH9838770.1"/>
    </source>
</evidence>
<feature type="compositionally biased region" description="Polar residues" evidence="1">
    <location>
        <begin position="1"/>
        <end position="14"/>
    </location>
</feature>
<dbReference type="RefSeq" id="XP_047780685.1">
    <property type="nucleotide sequence ID" value="XM_047921550.1"/>
</dbReference>
<dbReference type="GeneID" id="72002282"/>
<evidence type="ECO:0000256" key="1">
    <source>
        <dbReference type="SAM" id="MobiDB-lite"/>
    </source>
</evidence>